<sequence length="173" mass="17594">MGGRVTPAPAGAFSRRRGLKGCESSDGAASGTEDVPSEQLEARMAAAADGDGEQRAGNPAEAAGPGEDELPPPDVSVELLAGALVFTLCDSALAAIHKGPLRVSVAALIGELLSSAKRASKERRVLRSLGQLADAAQPGMAGDPQRGHTGDQQAQTGTPFEDGLLWSVLKSIV</sequence>
<evidence type="ECO:0000256" key="1">
    <source>
        <dbReference type="SAM" id="MobiDB-lite"/>
    </source>
</evidence>
<organism evidence="2 3">
    <name type="scientific">Gonium pectorale</name>
    <name type="common">Green alga</name>
    <dbReference type="NCBI Taxonomy" id="33097"/>
    <lineage>
        <taxon>Eukaryota</taxon>
        <taxon>Viridiplantae</taxon>
        <taxon>Chlorophyta</taxon>
        <taxon>core chlorophytes</taxon>
        <taxon>Chlorophyceae</taxon>
        <taxon>CS clade</taxon>
        <taxon>Chlamydomonadales</taxon>
        <taxon>Volvocaceae</taxon>
        <taxon>Gonium</taxon>
    </lineage>
</organism>
<accession>A0A150GQR3</accession>
<protein>
    <submittedName>
        <fullName evidence="2">Uncharacterized protein</fullName>
    </submittedName>
</protein>
<dbReference type="Proteomes" id="UP000075714">
    <property type="component" value="Unassembled WGS sequence"/>
</dbReference>
<name>A0A150GQR3_GONPE</name>
<feature type="region of interest" description="Disordered" evidence="1">
    <location>
        <begin position="134"/>
        <end position="158"/>
    </location>
</feature>
<dbReference type="AlphaFoldDB" id="A0A150GQR3"/>
<comment type="caution">
    <text evidence="2">The sequence shown here is derived from an EMBL/GenBank/DDBJ whole genome shotgun (WGS) entry which is preliminary data.</text>
</comment>
<reference evidence="3" key="1">
    <citation type="journal article" date="2016" name="Nat. Commun.">
        <title>The Gonium pectorale genome demonstrates co-option of cell cycle regulation during the evolution of multicellularity.</title>
        <authorList>
            <person name="Hanschen E.R."/>
            <person name="Marriage T.N."/>
            <person name="Ferris P.J."/>
            <person name="Hamaji T."/>
            <person name="Toyoda A."/>
            <person name="Fujiyama A."/>
            <person name="Neme R."/>
            <person name="Noguchi H."/>
            <person name="Minakuchi Y."/>
            <person name="Suzuki M."/>
            <person name="Kawai-Toyooka H."/>
            <person name="Smith D.R."/>
            <person name="Sparks H."/>
            <person name="Anderson J."/>
            <person name="Bakaric R."/>
            <person name="Luria V."/>
            <person name="Karger A."/>
            <person name="Kirschner M.W."/>
            <person name="Durand P.M."/>
            <person name="Michod R.E."/>
            <person name="Nozaki H."/>
            <person name="Olson B.J."/>
        </authorList>
    </citation>
    <scope>NUCLEOTIDE SEQUENCE [LARGE SCALE GENOMIC DNA]</scope>
    <source>
        <strain evidence="3">NIES-2863</strain>
    </source>
</reference>
<feature type="compositionally biased region" description="Low complexity" evidence="1">
    <location>
        <begin position="56"/>
        <end position="65"/>
    </location>
</feature>
<dbReference type="EMBL" id="LSYV01000011">
    <property type="protein sequence ID" value="KXZ52216.1"/>
    <property type="molecule type" value="Genomic_DNA"/>
</dbReference>
<evidence type="ECO:0000313" key="2">
    <source>
        <dbReference type="EMBL" id="KXZ52216.1"/>
    </source>
</evidence>
<gene>
    <name evidence="2" type="ORF">GPECTOR_10g847</name>
</gene>
<feature type="region of interest" description="Disordered" evidence="1">
    <location>
        <begin position="1"/>
        <end position="74"/>
    </location>
</feature>
<keyword evidence="3" id="KW-1185">Reference proteome</keyword>
<evidence type="ECO:0000313" key="3">
    <source>
        <dbReference type="Proteomes" id="UP000075714"/>
    </source>
</evidence>
<proteinExistence type="predicted"/>